<dbReference type="Proteomes" id="UP000051888">
    <property type="component" value="Unassembled WGS sequence"/>
</dbReference>
<dbReference type="OrthoDB" id="9770030at2"/>
<evidence type="ECO:0000313" key="5">
    <source>
        <dbReference type="Proteomes" id="UP000051888"/>
    </source>
</evidence>
<protein>
    <submittedName>
        <fullName evidence="4">3-mercaptopyruvate sulfurtransferase</fullName>
    </submittedName>
</protein>
<dbReference type="PATRIC" id="fig|157838.3.peg.2134"/>
<organism evidence="4 5">
    <name type="scientific">Heyndrickxia shackletonii</name>
    <dbReference type="NCBI Taxonomy" id="157838"/>
    <lineage>
        <taxon>Bacteria</taxon>
        <taxon>Bacillati</taxon>
        <taxon>Bacillota</taxon>
        <taxon>Bacilli</taxon>
        <taxon>Bacillales</taxon>
        <taxon>Bacillaceae</taxon>
        <taxon>Heyndrickxia</taxon>
    </lineage>
</organism>
<evidence type="ECO:0000259" key="3">
    <source>
        <dbReference type="PROSITE" id="PS50206"/>
    </source>
</evidence>
<dbReference type="PANTHER" id="PTHR11364:SF27">
    <property type="entry name" value="SULFURTRANSFERASE"/>
    <property type="match status" value="1"/>
</dbReference>
<dbReference type="GO" id="GO:0004792">
    <property type="term" value="F:thiosulfate-cyanide sulfurtransferase activity"/>
    <property type="evidence" value="ECO:0007669"/>
    <property type="project" value="InterPro"/>
</dbReference>
<dbReference type="EMBL" id="LJJC01000004">
    <property type="protein sequence ID" value="KQL55445.1"/>
    <property type="molecule type" value="Genomic_DNA"/>
</dbReference>
<keyword evidence="1 4" id="KW-0808">Transferase</keyword>
<name>A0A0Q3WV98_9BACI</name>
<feature type="domain" description="Rhodanese" evidence="3">
    <location>
        <begin position="164"/>
        <end position="273"/>
    </location>
</feature>
<comment type="caution">
    <text evidence="4">The sequence shown here is derived from an EMBL/GenBank/DDBJ whole genome shotgun (WGS) entry which is preliminary data.</text>
</comment>
<keyword evidence="4" id="KW-0670">Pyruvate</keyword>
<feature type="domain" description="Rhodanese" evidence="3">
    <location>
        <begin position="15"/>
        <end position="134"/>
    </location>
</feature>
<dbReference type="CDD" id="cd01449">
    <property type="entry name" value="TST_Repeat_2"/>
    <property type="match status" value="1"/>
</dbReference>
<dbReference type="AlphaFoldDB" id="A0A0Q3WV98"/>
<dbReference type="Gene3D" id="3.40.250.10">
    <property type="entry name" value="Rhodanese-like domain"/>
    <property type="match status" value="2"/>
</dbReference>
<dbReference type="PROSITE" id="PS50206">
    <property type="entry name" value="RHODANESE_3"/>
    <property type="match status" value="2"/>
</dbReference>
<dbReference type="CDD" id="cd01448">
    <property type="entry name" value="TST_Repeat_1"/>
    <property type="match status" value="1"/>
</dbReference>
<gene>
    <name evidence="4" type="ORF">AN964_09720</name>
</gene>
<dbReference type="InterPro" id="IPR045078">
    <property type="entry name" value="TST/MPST-like"/>
</dbReference>
<dbReference type="FunFam" id="3.40.250.10:FF:000035">
    <property type="entry name" value="Thiosulfate sulfurtransferase"/>
    <property type="match status" value="1"/>
</dbReference>
<dbReference type="Pfam" id="PF00581">
    <property type="entry name" value="Rhodanese"/>
    <property type="match status" value="2"/>
</dbReference>
<dbReference type="InterPro" id="IPR001763">
    <property type="entry name" value="Rhodanese-like_dom"/>
</dbReference>
<dbReference type="STRING" id="157838.AN964_09720"/>
<sequence>MKYIKSQEWLADHLEDSNVRVIDCRFTLGNPEAGKEAYLNSHIPGALYFHLEDDLSSKPSDHGGRHPLPDSLQLKGKLERAGIDASTTVVAYDNGEGSYAGRFWWLLTYLGHTKVYILDGGYTKWVQNGYTSTHEVPAFDKTSFSINIQDNMLASYEDIKNIIANQSAILIDSRARNRYLGLEEPIDKKPGHIPGAINIVWEDGFINGSWKSAEKQKERFAHMVPEKPIIVYCGSGVTATPNFIALKEAGYKNVKLYAGSYSDWVSYEENSVELGE</sequence>
<dbReference type="SMART" id="SM00450">
    <property type="entry name" value="RHOD"/>
    <property type="match status" value="2"/>
</dbReference>
<dbReference type="PANTHER" id="PTHR11364">
    <property type="entry name" value="THIOSULFATE SULFERTANSFERASE"/>
    <property type="match status" value="1"/>
</dbReference>
<keyword evidence="2" id="KW-0677">Repeat</keyword>
<reference evidence="4 5" key="1">
    <citation type="submission" date="2015-09" db="EMBL/GenBank/DDBJ databases">
        <title>Genome sequencing project for genomic taxonomy and phylogenomics of Bacillus-like bacteria.</title>
        <authorList>
            <person name="Liu B."/>
            <person name="Wang J."/>
            <person name="Zhu Y."/>
            <person name="Liu G."/>
            <person name="Chen Q."/>
            <person name="Chen Z."/>
            <person name="Lan J."/>
            <person name="Che J."/>
            <person name="Ge C."/>
            <person name="Shi H."/>
            <person name="Pan Z."/>
            <person name="Liu X."/>
        </authorList>
    </citation>
    <scope>NUCLEOTIDE SEQUENCE [LARGE SCALE GENOMIC DNA]</scope>
    <source>
        <strain evidence="4 5">LMG 18435</strain>
    </source>
</reference>
<evidence type="ECO:0000256" key="1">
    <source>
        <dbReference type="ARBA" id="ARBA00022679"/>
    </source>
</evidence>
<proteinExistence type="predicted"/>
<dbReference type="InterPro" id="IPR036873">
    <property type="entry name" value="Rhodanese-like_dom_sf"/>
</dbReference>
<accession>A0A0Q3WV98</accession>
<evidence type="ECO:0000256" key="2">
    <source>
        <dbReference type="ARBA" id="ARBA00022737"/>
    </source>
</evidence>
<dbReference type="PROSITE" id="PS00380">
    <property type="entry name" value="RHODANESE_1"/>
    <property type="match status" value="1"/>
</dbReference>
<dbReference type="SUPFAM" id="SSF52821">
    <property type="entry name" value="Rhodanese/Cell cycle control phosphatase"/>
    <property type="match status" value="2"/>
</dbReference>
<keyword evidence="5" id="KW-1185">Reference proteome</keyword>
<evidence type="ECO:0000313" key="4">
    <source>
        <dbReference type="EMBL" id="KQL55445.1"/>
    </source>
</evidence>
<dbReference type="InterPro" id="IPR001307">
    <property type="entry name" value="Thiosulphate_STrfase_CS"/>
</dbReference>